<organism evidence="4 5">
    <name type="scientific">Nicrophorus vespilloides</name>
    <name type="common">Boreal carrion beetle</name>
    <dbReference type="NCBI Taxonomy" id="110193"/>
    <lineage>
        <taxon>Eukaryota</taxon>
        <taxon>Metazoa</taxon>
        <taxon>Ecdysozoa</taxon>
        <taxon>Arthropoda</taxon>
        <taxon>Hexapoda</taxon>
        <taxon>Insecta</taxon>
        <taxon>Pterygota</taxon>
        <taxon>Neoptera</taxon>
        <taxon>Endopterygota</taxon>
        <taxon>Coleoptera</taxon>
        <taxon>Polyphaga</taxon>
        <taxon>Staphyliniformia</taxon>
        <taxon>Silphidae</taxon>
        <taxon>Nicrophorinae</taxon>
        <taxon>Nicrophorus</taxon>
    </lineage>
</organism>
<dbReference type="PANTHER" id="PTHR43115">
    <property type="entry name" value="DEHYDROGENASE/REDUCTASE SDR FAMILY MEMBER 11"/>
    <property type="match status" value="1"/>
</dbReference>
<dbReference type="Pfam" id="PF00106">
    <property type="entry name" value="adh_short"/>
    <property type="match status" value="1"/>
</dbReference>
<evidence type="ECO:0000313" key="4">
    <source>
        <dbReference type="Proteomes" id="UP000695000"/>
    </source>
</evidence>
<accession>A0ABM1MS63</accession>
<evidence type="ECO:0000256" key="1">
    <source>
        <dbReference type="ARBA" id="ARBA00006484"/>
    </source>
</evidence>
<dbReference type="GeneID" id="108563294"/>
<dbReference type="RefSeq" id="XP_017777413.1">
    <property type="nucleotide sequence ID" value="XM_017921924.1"/>
</dbReference>
<gene>
    <name evidence="5" type="primary">LOC108563294</name>
</gene>
<dbReference type="Proteomes" id="UP000695000">
    <property type="component" value="Unplaced"/>
</dbReference>
<dbReference type="PRINTS" id="PR00081">
    <property type="entry name" value="GDHRDH"/>
</dbReference>
<dbReference type="SUPFAM" id="SSF51735">
    <property type="entry name" value="NAD(P)-binding Rossmann-fold domains"/>
    <property type="match status" value="1"/>
</dbReference>
<dbReference type="PANTHER" id="PTHR43115:SF4">
    <property type="entry name" value="DEHYDROGENASE_REDUCTASE SDR FAMILY MEMBER 11"/>
    <property type="match status" value="1"/>
</dbReference>
<sequence>MNQWRGKVVVVTGASSGIGAAICRKLVEEGCVVVGLARRLELMQQLAESVEGKPGKIHALKTDMTVEEEIKAAFEWISSNVGPVHVLVNNAGVMNCTNLVMGETSKWRQVLETNVLGLCIATREAIQIMKKNNVEGHIVNINSVAGHKQVYLPMTNLYSASKHAITNLTEMFRLEMIAENIRVKITSLSPGLVETDLLHHDHLADIIKSFPMLKSEDVANALIYILSTPPNVQVSELTIKPYGEMQ</sequence>
<evidence type="ECO:0000256" key="2">
    <source>
        <dbReference type="ARBA" id="ARBA00023002"/>
    </source>
</evidence>
<dbReference type="PRINTS" id="PR00080">
    <property type="entry name" value="SDRFAMILY"/>
</dbReference>
<dbReference type="InterPro" id="IPR020904">
    <property type="entry name" value="Sc_DH/Rdtase_CS"/>
</dbReference>
<dbReference type="Gene3D" id="3.40.50.720">
    <property type="entry name" value="NAD(P)-binding Rossmann-like Domain"/>
    <property type="match status" value="1"/>
</dbReference>
<reference evidence="5" key="1">
    <citation type="submission" date="2025-08" db="UniProtKB">
        <authorList>
            <consortium name="RefSeq"/>
        </authorList>
    </citation>
    <scope>IDENTIFICATION</scope>
    <source>
        <tissue evidence="5">Whole Larva</tissue>
    </source>
</reference>
<keyword evidence="2" id="KW-0560">Oxidoreductase</keyword>
<evidence type="ECO:0000313" key="5">
    <source>
        <dbReference type="RefSeq" id="XP_017777413.1"/>
    </source>
</evidence>
<name>A0ABM1MS63_NICVS</name>
<proteinExistence type="inferred from homology"/>
<protein>
    <submittedName>
        <fullName evidence="5">Farnesol dehydrogenase-like</fullName>
    </submittedName>
</protein>
<dbReference type="InterPro" id="IPR036291">
    <property type="entry name" value="NAD(P)-bd_dom_sf"/>
</dbReference>
<evidence type="ECO:0000256" key="3">
    <source>
        <dbReference type="RuleBase" id="RU000363"/>
    </source>
</evidence>
<keyword evidence="4" id="KW-1185">Reference proteome</keyword>
<dbReference type="PROSITE" id="PS00061">
    <property type="entry name" value="ADH_SHORT"/>
    <property type="match status" value="1"/>
</dbReference>
<comment type="similarity">
    <text evidence="1 3">Belongs to the short-chain dehydrogenases/reductases (SDR) family.</text>
</comment>
<dbReference type="InterPro" id="IPR002347">
    <property type="entry name" value="SDR_fam"/>
</dbReference>